<comment type="subunit">
    <text evidence="3 7">Homodecamer; pentamer of dimers.</text>
</comment>
<keyword evidence="7 10" id="KW-0479">Metal-binding</keyword>
<feature type="binding site" evidence="7 9">
    <location>
        <position position="118"/>
    </location>
    <ligand>
        <name>3-methyl-2-oxobutanoate</name>
        <dbReference type="ChEBI" id="CHEBI:11851"/>
    </ligand>
</feature>
<dbReference type="Gene3D" id="3.20.20.60">
    <property type="entry name" value="Phosphoenolpyruvate-binding domains"/>
    <property type="match status" value="1"/>
</dbReference>
<feature type="active site" description="Proton acceptor" evidence="7 8">
    <location>
        <position position="187"/>
    </location>
</feature>
<dbReference type="HAMAP" id="MF_00156">
    <property type="entry name" value="PanB"/>
    <property type="match status" value="1"/>
</dbReference>
<comment type="cofactor">
    <cofactor evidence="7 10">
        <name>Mg(2+)</name>
        <dbReference type="ChEBI" id="CHEBI:18420"/>
    </cofactor>
    <text evidence="7 10">Binds 1 Mg(2+) ion per subunit.</text>
</comment>
<protein>
    <recommendedName>
        <fullName evidence="7">3-methyl-2-oxobutanoate hydroxymethyltransferase</fullName>
        <ecNumber evidence="7">2.1.2.11</ecNumber>
    </recommendedName>
    <alternativeName>
        <fullName evidence="7">Ketopantoate hydroxymethyltransferase</fullName>
        <shortName evidence="7">KPHMT</shortName>
    </alternativeName>
</protein>
<dbReference type="InterPro" id="IPR015813">
    <property type="entry name" value="Pyrv/PenolPyrv_kinase-like_dom"/>
</dbReference>
<dbReference type="Pfam" id="PF02548">
    <property type="entry name" value="Pantoate_transf"/>
    <property type="match status" value="1"/>
</dbReference>
<feature type="binding site" evidence="7 10">
    <location>
        <position position="120"/>
    </location>
    <ligand>
        <name>Mg(2+)</name>
        <dbReference type="ChEBI" id="CHEBI:18420"/>
    </ligand>
</feature>
<keyword evidence="7 10" id="KW-0460">Magnesium</keyword>
<dbReference type="GO" id="GO:0000287">
    <property type="term" value="F:magnesium ion binding"/>
    <property type="evidence" value="ECO:0007669"/>
    <property type="project" value="TreeGrafter"/>
</dbReference>
<evidence type="ECO:0000313" key="12">
    <source>
        <dbReference type="Proteomes" id="UP000785783"/>
    </source>
</evidence>
<comment type="catalytic activity">
    <reaction evidence="7">
        <text>(6R)-5,10-methylene-5,6,7,8-tetrahydrofolate + 3-methyl-2-oxobutanoate + H2O = 2-dehydropantoate + (6S)-5,6,7,8-tetrahydrofolate</text>
        <dbReference type="Rhea" id="RHEA:11824"/>
        <dbReference type="ChEBI" id="CHEBI:11561"/>
        <dbReference type="ChEBI" id="CHEBI:11851"/>
        <dbReference type="ChEBI" id="CHEBI:15377"/>
        <dbReference type="ChEBI" id="CHEBI:15636"/>
        <dbReference type="ChEBI" id="CHEBI:57453"/>
        <dbReference type="EC" id="2.1.2.11"/>
    </reaction>
</comment>
<evidence type="ECO:0000256" key="7">
    <source>
        <dbReference type="HAMAP-Rule" id="MF_00156"/>
    </source>
</evidence>
<comment type="pathway">
    <text evidence="1 7">Cofactor biosynthesis; (R)-pantothenate biosynthesis; (R)-pantoate from 3-methyl-2-oxobutanoate: step 1/2.</text>
</comment>
<dbReference type="GO" id="GO:0005737">
    <property type="term" value="C:cytoplasm"/>
    <property type="evidence" value="ECO:0007669"/>
    <property type="project" value="UniProtKB-SubCell"/>
</dbReference>
<comment type="function">
    <text evidence="6 7">Catalyzes the reversible reaction in which hydroxymethyl group from 5,10-methylenetetrahydrofolate is transferred onto alpha-ketoisovalerate to form ketopantoate.</text>
</comment>
<evidence type="ECO:0000256" key="5">
    <source>
        <dbReference type="ARBA" id="ARBA00022679"/>
    </source>
</evidence>
<dbReference type="PANTHER" id="PTHR20881:SF0">
    <property type="entry name" value="3-METHYL-2-OXOBUTANOATE HYDROXYMETHYLTRANSFERASE"/>
    <property type="match status" value="1"/>
</dbReference>
<evidence type="ECO:0000256" key="4">
    <source>
        <dbReference type="ARBA" id="ARBA00022655"/>
    </source>
</evidence>
<dbReference type="NCBIfam" id="TIGR00222">
    <property type="entry name" value="panB"/>
    <property type="match status" value="1"/>
</dbReference>
<dbReference type="SUPFAM" id="SSF51621">
    <property type="entry name" value="Phosphoenolpyruvate/pyruvate domain"/>
    <property type="match status" value="1"/>
</dbReference>
<proteinExistence type="inferred from homology"/>
<evidence type="ECO:0000256" key="6">
    <source>
        <dbReference type="ARBA" id="ARBA00056497"/>
    </source>
</evidence>
<keyword evidence="5 7" id="KW-0808">Transferase</keyword>
<dbReference type="EMBL" id="JADHOK010000016">
    <property type="protein sequence ID" value="MBL6761502.1"/>
    <property type="molecule type" value="Genomic_DNA"/>
</dbReference>
<dbReference type="Proteomes" id="UP000785783">
    <property type="component" value="Unassembled WGS sequence"/>
</dbReference>
<keyword evidence="7" id="KW-0963">Cytoplasm</keyword>
<evidence type="ECO:0000256" key="3">
    <source>
        <dbReference type="ARBA" id="ARBA00011424"/>
    </source>
</evidence>
<dbReference type="CDD" id="cd06557">
    <property type="entry name" value="KPHMT-like"/>
    <property type="match status" value="1"/>
</dbReference>
<dbReference type="InterPro" id="IPR003700">
    <property type="entry name" value="Pantoate_hydroxy_MeTrfase"/>
</dbReference>
<feature type="binding site" evidence="7 9">
    <location>
        <begin position="49"/>
        <end position="50"/>
    </location>
    <ligand>
        <name>3-methyl-2-oxobutanoate</name>
        <dbReference type="ChEBI" id="CHEBI:11851"/>
    </ligand>
</feature>
<sequence length="275" mass="29396">MSVQQRNARLTVPQIMARKGNEPIVCLTSYHAHTAALIDPHVDLLLVGDSLGMVMYGMENTLGVTLDMMIAHGAAVVRGSGSALVVVDMPFGTYEESRAHAFHNAARVMKETGCQAIKLEGGERMADTVHHLTQRGIPVMGHIGLTPQNVNVMGGFKTQGRNKDEWPQIERDALALAEAGAFAIVLEGIAAPLADKISAAISVPTIGIGASAGCDGQILVTEDMLGLSPSVPKFVKEFASLGEQIANAAEAYARDVRARKFPEQKHTYALKEDKE</sequence>
<evidence type="ECO:0000256" key="2">
    <source>
        <dbReference type="ARBA" id="ARBA00008676"/>
    </source>
</evidence>
<feature type="binding site" evidence="7 9">
    <location>
        <position position="88"/>
    </location>
    <ligand>
        <name>3-methyl-2-oxobutanoate</name>
        <dbReference type="ChEBI" id="CHEBI:11851"/>
    </ligand>
</feature>
<evidence type="ECO:0000313" key="11">
    <source>
        <dbReference type="EMBL" id="MBL6761502.1"/>
    </source>
</evidence>
<evidence type="ECO:0000256" key="1">
    <source>
        <dbReference type="ARBA" id="ARBA00005033"/>
    </source>
</evidence>
<dbReference type="EC" id="2.1.2.11" evidence="7"/>
<dbReference type="GO" id="GO:0015940">
    <property type="term" value="P:pantothenate biosynthetic process"/>
    <property type="evidence" value="ECO:0007669"/>
    <property type="project" value="UniProtKB-UniRule"/>
</dbReference>
<accession>A0A937L529</accession>
<dbReference type="AlphaFoldDB" id="A0A937L529"/>
<comment type="subcellular location">
    <subcellularLocation>
        <location evidence="7">Cytoplasm</location>
    </subcellularLocation>
</comment>
<comment type="caution">
    <text evidence="11">The sequence shown here is derived from an EMBL/GenBank/DDBJ whole genome shotgun (WGS) entry which is preliminary data.</text>
</comment>
<dbReference type="NCBIfam" id="NF001452">
    <property type="entry name" value="PRK00311.1"/>
    <property type="match status" value="1"/>
</dbReference>
<reference evidence="11" key="1">
    <citation type="submission" date="2020-10" db="EMBL/GenBank/DDBJ databases">
        <title>Microbiome of the Black Sea water column analyzed by genome centric metagenomics.</title>
        <authorList>
            <person name="Cabello-Yeves P.J."/>
            <person name="Callieri C."/>
            <person name="Picazo A."/>
            <person name="Mehrshad M."/>
            <person name="Haro-Moreno J.M."/>
            <person name="Roda-Garcia J."/>
            <person name="Dzembekova N."/>
            <person name="Slabakova V."/>
            <person name="Slabakova N."/>
            <person name="Moncheva S."/>
            <person name="Rodriguez-Valera F."/>
        </authorList>
    </citation>
    <scope>NUCLEOTIDE SEQUENCE</scope>
    <source>
        <strain evidence="11">BS307-5m-G5</strain>
    </source>
</reference>
<dbReference type="FunFam" id="3.20.20.60:FF:000003">
    <property type="entry name" value="3-methyl-2-oxobutanoate hydroxymethyltransferase"/>
    <property type="match status" value="1"/>
</dbReference>
<evidence type="ECO:0000256" key="9">
    <source>
        <dbReference type="PIRSR" id="PIRSR000388-2"/>
    </source>
</evidence>
<evidence type="ECO:0000256" key="8">
    <source>
        <dbReference type="PIRSR" id="PIRSR000388-1"/>
    </source>
</evidence>
<dbReference type="PIRSF" id="PIRSF000388">
    <property type="entry name" value="Pantoate_hydroxy_MeTrfase"/>
    <property type="match status" value="1"/>
</dbReference>
<gene>
    <name evidence="7 11" type="primary">panB</name>
    <name evidence="11" type="ORF">ISQ19_02270</name>
</gene>
<keyword evidence="4 7" id="KW-0566">Pantothenate biosynthesis</keyword>
<feature type="binding site" evidence="7 10">
    <location>
        <position position="49"/>
    </location>
    <ligand>
        <name>Mg(2+)</name>
        <dbReference type="ChEBI" id="CHEBI:18420"/>
    </ligand>
</feature>
<feature type="binding site" evidence="7 10">
    <location>
        <position position="88"/>
    </location>
    <ligand>
        <name>Mg(2+)</name>
        <dbReference type="ChEBI" id="CHEBI:18420"/>
    </ligand>
</feature>
<dbReference type="PANTHER" id="PTHR20881">
    <property type="entry name" value="3-METHYL-2-OXOBUTANOATE HYDROXYMETHYLTRANSFERASE"/>
    <property type="match status" value="1"/>
</dbReference>
<dbReference type="GO" id="GO:0003864">
    <property type="term" value="F:3-methyl-2-oxobutanoate hydroxymethyltransferase activity"/>
    <property type="evidence" value="ECO:0007669"/>
    <property type="project" value="UniProtKB-UniRule"/>
</dbReference>
<organism evidence="11 12">
    <name type="scientific">PS1 clade bacterium</name>
    <dbReference type="NCBI Taxonomy" id="2175152"/>
    <lineage>
        <taxon>Bacteria</taxon>
        <taxon>Pseudomonadati</taxon>
        <taxon>Pseudomonadota</taxon>
        <taxon>Alphaproteobacteria</taxon>
        <taxon>PS1 clade</taxon>
    </lineage>
</organism>
<dbReference type="InterPro" id="IPR040442">
    <property type="entry name" value="Pyrv_kinase-like_dom_sf"/>
</dbReference>
<evidence type="ECO:0000256" key="10">
    <source>
        <dbReference type="PIRSR" id="PIRSR000388-3"/>
    </source>
</evidence>
<name>A0A937L529_9PROT</name>
<comment type="similarity">
    <text evidence="2 7">Belongs to the PanB family.</text>
</comment>